<evidence type="ECO:0000313" key="4">
    <source>
        <dbReference type="Proteomes" id="UP000069940"/>
    </source>
</evidence>
<evidence type="ECO:0000313" key="3">
    <source>
        <dbReference type="EnsemblMetazoa" id="AALFPA23_000481.P38073"/>
    </source>
</evidence>
<dbReference type="Proteomes" id="UP000069940">
    <property type="component" value="Unassembled WGS sequence"/>
</dbReference>
<keyword evidence="4" id="KW-1185">Reference proteome</keyword>
<dbReference type="InterPro" id="IPR032675">
    <property type="entry name" value="LRR_dom_sf"/>
</dbReference>
<proteinExistence type="predicted"/>
<dbReference type="InterPro" id="IPR003591">
    <property type="entry name" value="Leu-rich_rpt_typical-subtyp"/>
</dbReference>
<protein>
    <submittedName>
        <fullName evidence="3">Uncharacterized protein</fullName>
    </submittedName>
</protein>
<name>A0ABM1XKE7_AEDAL</name>
<dbReference type="Pfam" id="PF13855">
    <property type="entry name" value="LRR_8"/>
    <property type="match status" value="1"/>
</dbReference>
<dbReference type="SUPFAM" id="SSF52058">
    <property type="entry name" value="L domain-like"/>
    <property type="match status" value="1"/>
</dbReference>
<dbReference type="Gene3D" id="3.80.10.10">
    <property type="entry name" value="Ribonuclease Inhibitor"/>
    <property type="match status" value="1"/>
</dbReference>
<dbReference type="SMART" id="SM00369">
    <property type="entry name" value="LRR_TYP"/>
    <property type="match status" value="3"/>
</dbReference>
<reference evidence="4" key="1">
    <citation type="journal article" date="2015" name="Proc. Natl. Acad. Sci. U.S.A.">
        <title>Genome sequence of the Asian Tiger mosquito, Aedes albopictus, reveals insights into its biology, genetics, and evolution.</title>
        <authorList>
            <person name="Chen X.G."/>
            <person name="Jiang X."/>
            <person name="Gu J."/>
            <person name="Xu M."/>
            <person name="Wu Y."/>
            <person name="Deng Y."/>
            <person name="Zhang C."/>
            <person name="Bonizzoni M."/>
            <person name="Dermauw W."/>
            <person name="Vontas J."/>
            <person name="Armbruster P."/>
            <person name="Huang X."/>
            <person name="Yang Y."/>
            <person name="Zhang H."/>
            <person name="He W."/>
            <person name="Peng H."/>
            <person name="Liu Y."/>
            <person name="Wu K."/>
            <person name="Chen J."/>
            <person name="Lirakis M."/>
            <person name="Topalis P."/>
            <person name="Van Leeuwen T."/>
            <person name="Hall A.B."/>
            <person name="Jiang X."/>
            <person name="Thorpe C."/>
            <person name="Mueller R.L."/>
            <person name="Sun C."/>
            <person name="Waterhouse R.M."/>
            <person name="Yan G."/>
            <person name="Tu Z.J."/>
            <person name="Fang X."/>
            <person name="James A.A."/>
        </authorList>
    </citation>
    <scope>NUCLEOTIDE SEQUENCE [LARGE SCALE GENOMIC DNA]</scope>
    <source>
        <strain evidence="4">Foshan</strain>
    </source>
</reference>
<sequence>MNGKVLHWSYRDFRQMPEELRACCDQVEEVYLKENFIPSVPAWFCEEMSGLKFVCLAGNLIVDVPEQISLLKHLESLNLSQNLIEALPKSIGKLRNMCSLKLSENKLTRLPKEIGALENLEILEVSKNRFSELPVELSNCHKLKELILDDNYLLCRIPTKLFTIPQLTYVSAERCNLVLLPFVVNTTTLEHVRVFNNYTLTHYPIALEKFMQPSYESFTAVEPKRIPKNCFYQRVSCDAIAQNLIFPIELTTILDRRNATNAPSSLVEMCLRSCNCCNNNAVWSDSWLPDNLSRRLRNGPVALCGSIPCSKEVFSECFLGLVKRRKQSRLVVLSVLFCSKLCADLWFRYNCDIYEELNWVLV</sequence>
<dbReference type="InterPro" id="IPR001611">
    <property type="entry name" value="Leu-rich_rpt"/>
</dbReference>
<dbReference type="PANTHER" id="PTHR48051">
    <property type="match status" value="1"/>
</dbReference>
<evidence type="ECO:0000256" key="2">
    <source>
        <dbReference type="ARBA" id="ARBA00022737"/>
    </source>
</evidence>
<dbReference type="GeneID" id="109407551"/>
<keyword evidence="1" id="KW-0433">Leucine-rich repeat</keyword>
<organism evidence="3 4">
    <name type="scientific">Aedes albopictus</name>
    <name type="common">Asian tiger mosquito</name>
    <name type="synonym">Stegomyia albopicta</name>
    <dbReference type="NCBI Taxonomy" id="7160"/>
    <lineage>
        <taxon>Eukaryota</taxon>
        <taxon>Metazoa</taxon>
        <taxon>Ecdysozoa</taxon>
        <taxon>Arthropoda</taxon>
        <taxon>Hexapoda</taxon>
        <taxon>Insecta</taxon>
        <taxon>Pterygota</taxon>
        <taxon>Neoptera</taxon>
        <taxon>Endopterygota</taxon>
        <taxon>Diptera</taxon>
        <taxon>Nematocera</taxon>
        <taxon>Culicoidea</taxon>
        <taxon>Culicidae</taxon>
        <taxon>Culicinae</taxon>
        <taxon>Aedini</taxon>
        <taxon>Aedes</taxon>
        <taxon>Stegomyia</taxon>
    </lineage>
</organism>
<dbReference type="PANTHER" id="PTHR48051:SF1">
    <property type="entry name" value="RAS SUPPRESSOR PROTEIN 1"/>
    <property type="match status" value="1"/>
</dbReference>
<dbReference type="InterPro" id="IPR050216">
    <property type="entry name" value="LRR_domain-containing"/>
</dbReference>
<dbReference type="RefSeq" id="XP_019536164.3">
    <property type="nucleotide sequence ID" value="XM_019680619.3"/>
</dbReference>
<reference evidence="3" key="2">
    <citation type="submission" date="2025-05" db="UniProtKB">
        <authorList>
            <consortium name="EnsemblMetazoa"/>
        </authorList>
    </citation>
    <scope>IDENTIFICATION</scope>
    <source>
        <strain evidence="3">Foshan</strain>
    </source>
</reference>
<dbReference type="PROSITE" id="PS51450">
    <property type="entry name" value="LRR"/>
    <property type="match status" value="1"/>
</dbReference>
<evidence type="ECO:0000256" key="1">
    <source>
        <dbReference type="ARBA" id="ARBA00022614"/>
    </source>
</evidence>
<dbReference type="EnsemblMetazoa" id="AALFPA23_000481.R38073">
    <property type="protein sequence ID" value="AALFPA23_000481.P38073"/>
    <property type="gene ID" value="AALFPA23_000481"/>
</dbReference>
<accession>A0ABM1XKE7</accession>
<keyword evidence="2" id="KW-0677">Repeat</keyword>